<gene>
    <name evidence="2" type="ORF">SDC9_148637</name>
</gene>
<feature type="compositionally biased region" description="Basic residues" evidence="1">
    <location>
        <begin position="56"/>
        <end position="65"/>
    </location>
</feature>
<protein>
    <submittedName>
        <fullName evidence="2">Uncharacterized protein</fullName>
    </submittedName>
</protein>
<feature type="region of interest" description="Disordered" evidence="1">
    <location>
        <begin position="51"/>
        <end position="80"/>
    </location>
</feature>
<evidence type="ECO:0000256" key="1">
    <source>
        <dbReference type="SAM" id="MobiDB-lite"/>
    </source>
</evidence>
<dbReference type="EMBL" id="VSSQ01047437">
    <property type="protein sequence ID" value="MPN01428.1"/>
    <property type="molecule type" value="Genomic_DNA"/>
</dbReference>
<sequence length="80" mass="9499">MSLHDVITKKTVRKAKKTHFGRFYGRFEKSFPFCHAVAGLERTQIARFKAPECDKKKHSGQRKAQQRKEQRNVARYHLRV</sequence>
<proteinExistence type="predicted"/>
<comment type="caution">
    <text evidence="2">The sequence shown here is derived from an EMBL/GenBank/DDBJ whole genome shotgun (WGS) entry which is preliminary data.</text>
</comment>
<organism evidence="2">
    <name type="scientific">bioreactor metagenome</name>
    <dbReference type="NCBI Taxonomy" id="1076179"/>
    <lineage>
        <taxon>unclassified sequences</taxon>
        <taxon>metagenomes</taxon>
        <taxon>ecological metagenomes</taxon>
    </lineage>
</organism>
<name>A0A645EHE0_9ZZZZ</name>
<accession>A0A645EHE0</accession>
<reference evidence="2" key="1">
    <citation type="submission" date="2019-08" db="EMBL/GenBank/DDBJ databases">
        <authorList>
            <person name="Kucharzyk K."/>
            <person name="Murdoch R.W."/>
            <person name="Higgins S."/>
            <person name="Loffler F."/>
        </authorList>
    </citation>
    <scope>NUCLEOTIDE SEQUENCE</scope>
</reference>
<dbReference type="AlphaFoldDB" id="A0A645EHE0"/>
<evidence type="ECO:0000313" key="2">
    <source>
        <dbReference type="EMBL" id="MPN01428.1"/>
    </source>
</evidence>